<sequence>MIAYMIASVLRVKRSQIGGCAEMTGKKPTKPPAEAGATLEFAVQDDEYAAAVRSQKDALERIACKIEAGDSLSRLEVVMVGQCLRRQAERMSEVQPKPPGRPKDFDHAGVSLFYWRAVRAGDKSVTQQGLAEKWGVTDEAMGRALRRNQKAAEQFLDAIGETRTNSEE</sequence>
<dbReference type="RefSeq" id="WP_187570951.1">
    <property type="nucleotide sequence ID" value="NZ_CP060711.1"/>
</dbReference>
<keyword evidence="2" id="KW-1185">Reference proteome</keyword>
<organism evidence="1 2">
    <name type="scientific">Thermomonas brevis</name>
    <dbReference type="NCBI Taxonomy" id="215691"/>
    <lineage>
        <taxon>Bacteria</taxon>
        <taxon>Pseudomonadati</taxon>
        <taxon>Pseudomonadota</taxon>
        <taxon>Gammaproteobacteria</taxon>
        <taxon>Lysobacterales</taxon>
        <taxon>Lysobacteraceae</taxon>
        <taxon>Thermomonas</taxon>
    </lineage>
</organism>
<evidence type="ECO:0000313" key="2">
    <source>
        <dbReference type="Proteomes" id="UP000515977"/>
    </source>
</evidence>
<dbReference type="EMBL" id="CP060711">
    <property type="protein sequence ID" value="QNN47204.1"/>
    <property type="molecule type" value="Genomic_DNA"/>
</dbReference>
<gene>
    <name evidence="1" type="ORF">H9L17_03360</name>
</gene>
<proteinExistence type="predicted"/>
<accession>A0A7G9QV29</accession>
<reference evidence="1 2" key="1">
    <citation type="submission" date="2020-08" db="EMBL/GenBank/DDBJ databases">
        <title>Genome sequence of Thermomonas brevis KACC 16975T.</title>
        <authorList>
            <person name="Hyun D.-W."/>
            <person name="Bae J.-W."/>
        </authorList>
    </citation>
    <scope>NUCLEOTIDE SEQUENCE [LARGE SCALE GENOMIC DNA]</scope>
    <source>
        <strain evidence="1 2">KACC 16975</strain>
    </source>
</reference>
<dbReference type="Proteomes" id="UP000515977">
    <property type="component" value="Chromosome"/>
</dbReference>
<dbReference type="KEGG" id="tbv:H9L17_03360"/>
<name>A0A7G9QV29_9GAMM</name>
<evidence type="ECO:0000313" key="1">
    <source>
        <dbReference type="EMBL" id="QNN47204.1"/>
    </source>
</evidence>
<dbReference type="AlphaFoldDB" id="A0A7G9QV29"/>
<protein>
    <submittedName>
        <fullName evidence="1">Uncharacterized protein</fullName>
    </submittedName>
</protein>